<dbReference type="EMBL" id="PP750866">
    <property type="protein sequence ID" value="XBM94978.1"/>
    <property type="molecule type" value="Genomic_DNA"/>
</dbReference>
<dbReference type="NCBIfam" id="NF033847">
    <property type="entry name" value="MCP_Sipho"/>
    <property type="match status" value="1"/>
</dbReference>
<accession>A0AAU7GZ82</accession>
<proteinExistence type="predicted"/>
<reference evidence="1" key="1">
    <citation type="submission" date="2024-05" db="EMBL/GenBank/DDBJ databases">
        <title>Isolation and characterization of the new Streptomyces phages Kamino, Geonosis, Abafar and Scarif infecting a broad range of host species.</title>
        <authorList>
            <person name="Rackow B."/>
            <person name="Rolland C."/>
            <person name="Mohnen I."/>
            <person name="Wittmann J."/>
            <person name="Muesken M."/>
            <person name="Overmann J."/>
            <person name="Frunzke J."/>
        </authorList>
    </citation>
    <scope>NUCLEOTIDE SEQUENCE</scope>
</reference>
<gene>
    <name evidence="1" type="ORF">Geonosis_00013</name>
</gene>
<organism evidence="1">
    <name type="scientific">Streptomyces phage Geonosis</name>
    <dbReference type="NCBI Taxonomy" id="3158856"/>
    <lineage>
        <taxon>Viruses</taxon>
        <taxon>Duplodnaviria</taxon>
        <taxon>Heunggongvirae</taxon>
        <taxon>Uroviricota</taxon>
        <taxon>Caudoviricetes</taxon>
    </lineage>
</organism>
<protein>
    <submittedName>
        <fullName evidence="1">Major head protein</fullName>
    </submittedName>
</protein>
<dbReference type="InterPro" id="IPR047790">
    <property type="entry name" value="MCP_Sipho"/>
</dbReference>
<sequence>MAEMYNLPEDVTALTDDELDTNLAAAVRSFQTVSKTTVVTPQTLPNLRTLKASIQTLKDEQASRTAAAEAAAAEIDALTADVFGDDAAEDVAASAEGDGAEATEDVAAAAETEAAPAEAIEPTEVVTASGVRRTSLNLAAVRAKQAGTSTGMAKYLAPDVPEGIEITASVDVPGFRPGEVVSMADIVEGVMRRATGLKTSGGGTGLVASYRMPFPDDLVVKDSSSAPEGSTALMRAADQRRLEGGDLVASGGWCAPSETVYDITDIACPDMLWDLPEVQINRGGLRFFRTPALDVAALTWVHTEQDDIAGNTKPCFEIPCPAPIDVRAEAVGVCLSAGILTQRFFPELIDWYVRNAMVAHEIRIKTEAYDNARAAIIAAVPTRAVTVRASFAAFSAVYEAVALQAADMIERYNLCDSTQLEVVFPWWTRNLFLSDLARQEGVNLEDLDVSRLTSAFARLGVSVQWARGLAPAVPTDIGGTTLATTWPDSVEFMIYPSGNYQLGRGPEVNLGVIIDSVTVATNDEKIFSEEAVMLVDRLGLARLVTVDVCPNGEVGARNTVDLCAAEAPAG</sequence>
<name>A0AAU7GZ82_9CAUD</name>
<evidence type="ECO:0000313" key="1">
    <source>
        <dbReference type="EMBL" id="XBM94978.1"/>
    </source>
</evidence>